<dbReference type="SUPFAM" id="SSF53756">
    <property type="entry name" value="UDP-Glycosyltransferase/glycogen phosphorylase"/>
    <property type="match status" value="1"/>
</dbReference>
<name>A0A212KBI3_9BACT</name>
<reference evidence="1" key="1">
    <citation type="submission" date="2016-04" db="EMBL/GenBank/DDBJ databases">
        <authorList>
            <person name="Evans L.H."/>
            <person name="Alamgir A."/>
            <person name="Owens N."/>
            <person name="Weber N.D."/>
            <person name="Virtaneva K."/>
            <person name="Barbian K."/>
            <person name="Babar A."/>
            <person name="Rosenke K."/>
        </authorList>
    </citation>
    <scope>NUCLEOTIDE SEQUENCE</scope>
    <source>
        <strain evidence="1">92-2</strain>
    </source>
</reference>
<dbReference type="Gene3D" id="3.40.50.2000">
    <property type="entry name" value="Glycogen Phosphorylase B"/>
    <property type="match status" value="2"/>
</dbReference>
<dbReference type="RefSeq" id="WP_227118900.1">
    <property type="nucleotide sequence ID" value="NZ_LT598928.1"/>
</dbReference>
<organism evidence="1">
    <name type="scientific">uncultured Desulfovibrio sp</name>
    <dbReference type="NCBI Taxonomy" id="167968"/>
    <lineage>
        <taxon>Bacteria</taxon>
        <taxon>Pseudomonadati</taxon>
        <taxon>Thermodesulfobacteriota</taxon>
        <taxon>Desulfovibrionia</taxon>
        <taxon>Desulfovibrionales</taxon>
        <taxon>Desulfovibrionaceae</taxon>
        <taxon>Desulfovibrio</taxon>
        <taxon>environmental samples</taxon>
    </lineage>
</organism>
<proteinExistence type="predicted"/>
<accession>A0A212KBI3</accession>
<dbReference type="EMBL" id="FLUP01000001">
    <property type="protein sequence ID" value="SBW08987.1"/>
    <property type="molecule type" value="Genomic_DNA"/>
</dbReference>
<dbReference type="AlphaFoldDB" id="A0A212KBI3"/>
<dbReference type="GO" id="GO:0016757">
    <property type="term" value="F:glycosyltransferase activity"/>
    <property type="evidence" value="ECO:0007669"/>
    <property type="project" value="InterPro"/>
</dbReference>
<dbReference type="Pfam" id="PF13692">
    <property type="entry name" value="Glyco_trans_1_4"/>
    <property type="match status" value="1"/>
</dbReference>
<sequence length="413" mass="45801">MKILHCNTYDNGGGAAIAAHRLHTALCGLGVDSHLGVLQREREEVRVHRLVGALRKHLSGLILRAEKMPFKLFGTKFNSFFSSGLFPSFVHRRINGIAADITHLHWIQSEFISLRDIARITTPLVMTLHDTWGFTGGCHILQGCEQYKDSCAACPQVSSGARWLVKKSFNVKQCTYAKKRIDFVLPSKAYLFKARQSRLLQHSALHHIPNPIDTARFSPLETPLARKIMGVSPHIPTLLFGAIAASKDANKGYDLLSAALLKLPQYYANPVQLLVFGASEGVNVIGAYPVQYLGRLHDDVSLRLAYCAADAFVCPSREENFPYTVMESLSCGTPVAAFAVGGIPDMVEDMVNGRLAVPHDPDALARSIAYILEDKERHACMCIAARQVVEERYALSVVARQYLELYSEILERK</sequence>
<dbReference type="PANTHER" id="PTHR12526:SF630">
    <property type="entry name" value="GLYCOSYLTRANSFERASE"/>
    <property type="match status" value="1"/>
</dbReference>
<evidence type="ECO:0000313" key="1">
    <source>
        <dbReference type="EMBL" id="SBW08987.1"/>
    </source>
</evidence>
<protein>
    <submittedName>
        <fullName evidence="1">Glycosyl transferase, group 1 family protein</fullName>
    </submittedName>
</protein>
<dbReference type="PANTHER" id="PTHR12526">
    <property type="entry name" value="GLYCOSYLTRANSFERASE"/>
    <property type="match status" value="1"/>
</dbReference>
<gene>
    <name evidence="1" type="ORF">KM92DES2_12597</name>
</gene>
<keyword evidence="1" id="KW-0808">Transferase</keyword>